<reference evidence="3 4" key="1">
    <citation type="submission" date="2019-03" db="EMBL/GenBank/DDBJ databases">
        <title>An improved genome assembly of the fluke Schistosoma japonicum.</title>
        <authorList>
            <person name="Hu W."/>
            <person name="Luo F."/>
            <person name="Yin M."/>
            <person name="Mo X."/>
            <person name="Sun C."/>
            <person name="Wu Q."/>
            <person name="Zhu B."/>
            <person name="Xiang M."/>
            <person name="Wang J."/>
            <person name="Wang Y."/>
            <person name="Zhang T."/>
            <person name="Xu B."/>
            <person name="Zheng H."/>
            <person name="Feng Z."/>
        </authorList>
    </citation>
    <scope>NUCLEOTIDE SEQUENCE [LARGE SCALE GENOMIC DNA]</scope>
    <source>
        <strain evidence="3">HuSjv2</strain>
        <tissue evidence="3">Worms</tissue>
    </source>
</reference>
<evidence type="ECO:0000313" key="3">
    <source>
        <dbReference type="EMBL" id="TNN05488.1"/>
    </source>
</evidence>
<sequence length="1399" mass="157658">MRPRVIAFGISPEACVAVDYGWKGLVALASFTNILIVDPLSSKAIQSLQGHCSNVINVLWAPENYYHDDKNPFQLKLASFDSSGVIIIWDATTASSTSEFQETDSLVLEILWLPNQWVSRDLLAALHSHGKFIIWNSQTKTKLWKYTFWDSAVSFSLDPFSNSRIIFYSKEQFVVETFSVTSCAFGKATRLNISGDDSIMHLINETNSRGKGLAAEPAKLAHSELNLSLVNSERVCDSSSDTGKLTSTRTCLQVIYHGYHKDCALFVFKREIIIMNLRLSRPFHVITLDYSWPSFLRVYSCTQRDIIICLHENGNLSVYAHRGLALSVDTFLPQSHLLQKPRKESSDLHFDNGCTYALVAIAASFRRPKLSHYVNFSVDRMNELNIVVPSLDGHVQFWKLRAVQGPVLADKKSKPIWTLSDLLPHAPVVDKPPVRLYLELNGLYSPNRSELTVCSVCPPNIMKFEMITSICGPLMAVGNNRGDVQIWDMSSAMIWREYHVLSAPIKGIEWIAIPLSIYKNNQSSDNSLRSPSSEYSLGLIIYGWLSKDAHQSCLAENTPNKTNPTGKNFVTTLDLLTGYMRIFRDVSNQKIGKRSSGIGIGGSVGQLLSKSSAQESLLEGPIDILCVSHLSQYVGIAVRKSSVEIWKLHNSSLIMKLPLLPGVTAVALDWCHSPTKYHRSRKMSNTKSSEDNVHSKESRTRESCIMCTSDGNIRLVAVNNDSVDSTSVSNTILNGLPSVSLNRINSVAWFSDLVAFGTCDGFVAVRDLHTKRTLFRTTCPKLQLSYLDQALGTFTEQYFDPDMRLEANIPTVHPSLNIRRLCFTPGLSTFTRLLSLQFDSVCVWEPRQMLLLCMIEYSGSIYRSLVSADWLSVITTSSDRAFCVLLSGDGALRLVQAGQANYEMTVNYYSNQSVNLGTTFTRGTTLQDPISKFHIQSALPDKPDIQDPVLVPSLLPSIAALNIRHLLQHQPWSKKFQNISSLNNDNLLIDITSNSSITTPTPKSPNIDLVSQSEVTNDRINKTTTDDSDRSSFFLTNYPLLAPGFAKIQNSVNMFLWGLESRHELFTSFMNPSDFTIIERCLWTAQLFGDVYEVKFWRLVANRLLYKRSVHNNSQTADNHLWSRYFLDLSWDFLTDCDLYRQNVEKFISFMEKSHNSPSEIIDCVDALIMIGQQDRAVSLLLELPPDSNNYSMNMYRACLYTVNVARTSQLSRSGVVVNQLAEDNYLSVVKLVATNLLSNGLINDGINLLCLIGLQVDACRYLESFDQWDRSVWLAKCTLSNEEHDKVMRRWASYLASPQVNRRDLALFIYVYLEDHNAVLKLLFNLSQYQLAVRYLEACYELGVLKSTEETESFYQSIFMEFGSFLTKLGHHDAAMYYCNLAGKMADSLREEINFLLS</sequence>
<dbReference type="GO" id="GO:0005737">
    <property type="term" value="C:cytoplasm"/>
    <property type="evidence" value="ECO:0007669"/>
    <property type="project" value="TreeGrafter"/>
</dbReference>
<feature type="domain" description="WDR11 TPR" evidence="2">
    <location>
        <begin position="1146"/>
        <end position="1350"/>
    </location>
</feature>
<evidence type="ECO:0000313" key="4">
    <source>
        <dbReference type="Proteomes" id="UP000311919"/>
    </source>
</evidence>
<gene>
    <name evidence="3" type="ORF">EWB00_009230</name>
</gene>
<feature type="domain" description="WDR11 first beta-propeller" evidence="1">
    <location>
        <begin position="17"/>
        <end position="320"/>
    </location>
</feature>
<dbReference type="PANTHER" id="PTHR14593">
    <property type="entry name" value="WD REPEAT-CONTAINING PROTEIN 11"/>
    <property type="match status" value="1"/>
</dbReference>
<dbReference type="InterPro" id="IPR057854">
    <property type="entry name" value="TPR_WDR11"/>
</dbReference>
<protein>
    <submittedName>
        <fullName evidence="3">WD repeat-containing protein</fullName>
    </submittedName>
</protein>
<dbReference type="Proteomes" id="UP000311919">
    <property type="component" value="Unassembled WGS sequence"/>
</dbReference>
<dbReference type="InterPro" id="IPR039694">
    <property type="entry name" value="WDR11"/>
</dbReference>
<evidence type="ECO:0000259" key="1">
    <source>
        <dbReference type="Pfam" id="PF23751"/>
    </source>
</evidence>
<evidence type="ECO:0000259" key="2">
    <source>
        <dbReference type="Pfam" id="PF23753"/>
    </source>
</evidence>
<organism evidence="3 4">
    <name type="scientific">Schistosoma japonicum</name>
    <name type="common">Blood fluke</name>
    <dbReference type="NCBI Taxonomy" id="6182"/>
    <lineage>
        <taxon>Eukaryota</taxon>
        <taxon>Metazoa</taxon>
        <taxon>Spiralia</taxon>
        <taxon>Lophotrochozoa</taxon>
        <taxon>Platyhelminthes</taxon>
        <taxon>Trematoda</taxon>
        <taxon>Digenea</taxon>
        <taxon>Strigeidida</taxon>
        <taxon>Schistosomatoidea</taxon>
        <taxon>Schistosomatidae</taxon>
        <taxon>Schistosoma</taxon>
    </lineage>
</organism>
<accession>A0A4Z2CMT8</accession>
<dbReference type="InterPro" id="IPR036322">
    <property type="entry name" value="WD40_repeat_dom_sf"/>
</dbReference>
<keyword evidence="4" id="KW-1185">Reference proteome</keyword>
<dbReference type="Gene3D" id="2.130.10.10">
    <property type="entry name" value="YVTN repeat-like/Quinoprotein amine dehydrogenase"/>
    <property type="match status" value="2"/>
</dbReference>
<dbReference type="PANTHER" id="PTHR14593:SF5">
    <property type="entry name" value="WD REPEAT-CONTAINING PROTEIN 11"/>
    <property type="match status" value="1"/>
</dbReference>
<dbReference type="InterPro" id="IPR015943">
    <property type="entry name" value="WD40/YVTN_repeat-like_dom_sf"/>
</dbReference>
<dbReference type="Pfam" id="PF23753">
    <property type="entry name" value="TPR_WDR11"/>
    <property type="match status" value="1"/>
</dbReference>
<dbReference type="InterPro" id="IPR057852">
    <property type="entry name" value="Beta-prop_WDR11_1st"/>
</dbReference>
<proteinExistence type="predicted"/>
<dbReference type="STRING" id="6182.A0A4Z2CMT8"/>
<name>A0A4Z2CMT8_SCHJA</name>
<dbReference type="SUPFAM" id="SSF50978">
    <property type="entry name" value="WD40 repeat-like"/>
    <property type="match status" value="3"/>
</dbReference>
<comment type="caution">
    <text evidence="3">The sequence shown here is derived from an EMBL/GenBank/DDBJ whole genome shotgun (WGS) entry which is preliminary data.</text>
</comment>
<dbReference type="OrthoDB" id="1291858at2759"/>
<dbReference type="EMBL" id="SKCS01000525">
    <property type="protein sequence ID" value="TNN05488.1"/>
    <property type="molecule type" value="Genomic_DNA"/>
</dbReference>
<dbReference type="Pfam" id="PF23751">
    <property type="entry name" value="Beta-prop_WDR11_1st"/>
    <property type="match status" value="1"/>
</dbReference>